<dbReference type="InterPro" id="IPR001210">
    <property type="entry name" value="Ribosomal_eS17"/>
</dbReference>
<dbReference type="SUPFAM" id="SSF116820">
    <property type="entry name" value="Rps17e-like"/>
    <property type="match status" value="1"/>
</dbReference>
<dbReference type="GeneID" id="41588430"/>
<keyword evidence="2 5" id="KW-0689">Ribosomal protein</keyword>
<gene>
    <name evidence="6" type="ORF">CPM_1175</name>
    <name evidence="5" type="ORF">CSP5_1171</name>
</gene>
<evidence type="ECO:0000313" key="7">
    <source>
        <dbReference type="Proteomes" id="UP000187822"/>
    </source>
</evidence>
<evidence type="ECO:0000256" key="1">
    <source>
        <dbReference type="ARBA" id="ARBA00010444"/>
    </source>
</evidence>
<reference evidence="7" key="2">
    <citation type="submission" date="2016-06" db="EMBL/GenBank/DDBJ databases">
        <authorList>
            <person name="Toshchakov V.S."/>
        </authorList>
    </citation>
    <scope>NUCLEOTIDE SEQUENCE [LARGE SCALE GENOMIC DNA]</scope>
    <source>
        <strain>PM4 (JCM 30641</strain>
        <strain evidence="7">\VKM B-2940)</strain>
    </source>
</reference>
<evidence type="ECO:0000256" key="4">
    <source>
        <dbReference type="ARBA" id="ARBA00035394"/>
    </source>
</evidence>
<dbReference type="EMBL" id="LT671858">
    <property type="protein sequence ID" value="SIM66037.1"/>
    <property type="molecule type" value="Genomic_DNA"/>
</dbReference>
<comment type="similarity">
    <text evidence="1">Belongs to the eukaryotic ribosomal protein eS17 family.</text>
</comment>
<dbReference type="OrthoDB" id="52479at2157"/>
<dbReference type="Pfam" id="PF00833">
    <property type="entry name" value="Ribosomal_S17e"/>
    <property type="match status" value="1"/>
</dbReference>
<reference evidence="6" key="3">
    <citation type="submission" date="2016-06" db="EMBL/GenBank/DDBJ databases">
        <authorList>
            <person name="Olsen C.W."/>
            <person name="Carey S."/>
            <person name="Hinshaw L."/>
            <person name="Karasin A.I."/>
        </authorList>
    </citation>
    <scope>NUCLEOTIDE SEQUENCE [LARGE SCALE GENOMIC DNA]</scope>
    <source>
        <strain evidence="6">PM4</strain>
    </source>
</reference>
<dbReference type="Gene3D" id="1.10.60.20">
    <property type="entry name" value="Ribosomal protein S17e-like"/>
    <property type="match status" value="1"/>
</dbReference>
<evidence type="ECO:0000313" key="5">
    <source>
        <dbReference type="EMBL" id="SIM66037.1"/>
    </source>
</evidence>
<dbReference type="RefSeq" id="WP_077076340.1">
    <property type="nucleotide sequence ID" value="NZ_LT671858.1"/>
</dbReference>
<dbReference type="STRING" id="1673428.CPM_1175"/>
<dbReference type="GO" id="GO:1990904">
    <property type="term" value="C:ribonucleoprotein complex"/>
    <property type="evidence" value="ECO:0007669"/>
    <property type="project" value="UniProtKB-KW"/>
</dbReference>
<dbReference type="Proteomes" id="UP000195607">
    <property type="component" value="Chromosome I"/>
</dbReference>
<dbReference type="KEGG" id="cdiv:CPM_1175"/>
<reference evidence="5 8" key="1">
    <citation type="submission" date="2016-04" db="EMBL/GenBank/DDBJ databases">
        <authorList>
            <person name="Evans L.H."/>
            <person name="Alamgir A."/>
            <person name="Owens N."/>
            <person name="Weber N.D."/>
            <person name="Virtaneva K."/>
            <person name="Barbian K."/>
            <person name="Babar A."/>
            <person name="Rosenke K."/>
        </authorList>
    </citation>
    <scope>NUCLEOTIDE SEQUENCE [LARGE SCALE GENOMIC DNA]</scope>
    <source>
        <strain evidence="5">S5</strain>
        <strain evidence="8">S5(T) (JCM 30642 \VKM B-2941)</strain>
    </source>
</reference>
<proteinExistence type="inferred from homology"/>
<evidence type="ECO:0000256" key="3">
    <source>
        <dbReference type="ARBA" id="ARBA00023274"/>
    </source>
</evidence>
<evidence type="ECO:0000313" key="6">
    <source>
        <dbReference type="EMBL" id="SJK84986.1"/>
    </source>
</evidence>
<dbReference type="Proteomes" id="UP000187822">
    <property type="component" value="Chromosome I"/>
</dbReference>
<name>A0A1N5V1F5_9ARCH</name>
<protein>
    <recommendedName>
        <fullName evidence="4">30S ribosomal protein S17e</fullName>
    </recommendedName>
</protein>
<evidence type="ECO:0000313" key="8">
    <source>
        <dbReference type="Proteomes" id="UP000195607"/>
    </source>
</evidence>
<dbReference type="GO" id="GO:0005840">
    <property type="term" value="C:ribosome"/>
    <property type="evidence" value="ECO:0007669"/>
    <property type="project" value="UniProtKB-KW"/>
</dbReference>
<dbReference type="EMBL" id="LT719092">
    <property type="protein sequence ID" value="SJK84986.1"/>
    <property type="molecule type" value="Genomic_DNA"/>
</dbReference>
<sequence length="77" mass="8899">MGSIRPQYVKKIAIELANSKPELFTENFHKNRELLKTVITGASKKDFNEITGYATRYVIKKRHRAEKEAEFTGEVVE</sequence>
<dbReference type="AlphaFoldDB" id="A0A1N5V1F5"/>
<dbReference type="InterPro" id="IPR036401">
    <property type="entry name" value="Ribosomal_eS17_sf"/>
</dbReference>
<keyword evidence="3" id="KW-0687">Ribonucleoprotein</keyword>
<keyword evidence="7" id="KW-1185">Reference proteome</keyword>
<dbReference type="GO" id="GO:0003735">
    <property type="term" value="F:structural constituent of ribosome"/>
    <property type="evidence" value="ECO:0007669"/>
    <property type="project" value="InterPro"/>
</dbReference>
<dbReference type="GO" id="GO:0006412">
    <property type="term" value="P:translation"/>
    <property type="evidence" value="ECO:0007669"/>
    <property type="project" value="InterPro"/>
</dbReference>
<evidence type="ECO:0000256" key="2">
    <source>
        <dbReference type="ARBA" id="ARBA00022980"/>
    </source>
</evidence>
<accession>A0A1N5V1F5</accession>
<organism evidence="5 8">
    <name type="scientific">Cuniculiplasma divulgatum</name>
    <dbReference type="NCBI Taxonomy" id="1673428"/>
    <lineage>
        <taxon>Archaea</taxon>
        <taxon>Methanobacteriati</taxon>
        <taxon>Thermoplasmatota</taxon>
        <taxon>Thermoplasmata</taxon>
        <taxon>Thermoplasmatales</taxon>
        <taxon>Cuniculiplasmataceae</taxon>
        <taxon>Cuniculiplasma</taxon>
    </lineage>
</organism>